<comment type="caution">
    <text evidence="2">The sequence shown here is derived from an EMBL/GenBank/DDBJ whole genome shotgun (WGS) entry which is preliminary data.</text>
</comment>
<dbReference type="Proteomes" id="UP000609172">
    <property type="component" value="Unassembled WGS sequence"/>
</dbReference>
<dbReference type="PANTHER" id="PTHR36509:SF3">
    <property type="entry name" value="SIGNAL PEPTIDE PROTEIN"/>
    <property type="match status" value="1"/>
</dbReference>
<dbReference type="Gene3D" id="2.60.40.1610">
    <property type="entry name" value="Domain of unknown function DUF1254"/>
    <property type="match status" value="1"/>
</dbReference>
<gene>
    <name evidence="2" type="ORF">I5M07_13635</name>
</gene>
<accession>A0A934PME2</accession>
<dbReference type="SUPFAM" id="SSF160935">
    <property type="entry name" value="VPA0735-like"/>
    <property type="match status" value="1"/>
</dbReference>
<dbReference type="InterPro" id="IPR010679">
    <property type="entry name" value="DUF1254"/>
</dbReference>
<protein>
    <submittedName>
        <fullName evidence="2">DUF1254 domain-containing protein</fullName>
    </submittedName>
</protein>
<evidence type="ECO:0000259" key="1">
    <source>
        <dbReference type="Pfam" id="PF06863"/>
    </source>
</evidence>
<organism evidence="2 3">
    <name type="scientific">Flavobacterium agrisoli</name>
    <dbReference type="NCBI Taxonomy" id="2793066"/>
    <lineage>
        <taxon>Bacteria</taxon>
        <taxon>Pseudomonadati</taxon>
        <taxon>Bacteroidota</taxon>
        <taxon>Flavobacteriia</taxon>
        <taxon>Flavobacteriales</taxon>
        <taxon>Flavobacteriaceae</taxon>
        <taxon>Flavobacterium</taxon>
    </lineage>
</organism>
<sequence length="255" mass="28216">MILLSAVVLTSCKDQEKHGSSESNGGNHYEKLANLDLKSGYPSADDARTLTEELYFQRAVQTYLWSLPAVNMYAMKEGLGKTFGEGYNVISVFEKRLKPNTVITTPNSDVIYALGFADLSKTGPLVLDVPPMLQGLLDDYWHRPLQGPKKPDGTYFLGDIGFPGPDHGKGGKYVVIPEGYNGKIPEGYFVYESKTNGVFIFQRGFFQSVDNLEPGVKGVEGIKIYPLSGEAKPMEFQHASDVPSFALFSHDFTYF</sequence>
<dbReference type="InterPro" id="IPR037050">
    <property type="entry name" value="DUF1254_sf"/>
</dbReference>
<dbReference type="AlphaFoldDB" id="A0A934PME2"/>
<proteinExistence type="predicted"/>
<keyword evidence="3" id="KW-1185">Reference proteome</keyword>
<dbReference type="EMBL" id="JAEHFV010000006">
    <property type="protein sequence ID" value="MBK0370871.1"/>
    <property type="molecule type" value="Genomic_DNA"/>
</dbReference>
<reference evidence="2" key="1">
    <citation type="submission" date="2020-12" db="EMBL/GenBank/DDBJ databases">
        <title>Bacterial novel species Flavobacterium sp. SE-1-e isolated from soil.</title>
        <authorList>
            <person name="Jung H.-Y."/>
        </authorList>
    </citation>
    <scope>NUCLEOTIDE SEQUENCE</scope>
    <source>
        <strain evidence="2">SE-1-e</strain>
    </source>
</reference>
<dbReference type="PANTHER" id="PTHR36509">
    <property type="entry name" value="BLL3101 PROTEIN"/>
    <property type="match status" value="1"/>
</dbReference>
<dbReference type="Pfam" id="PF06863">
    <property type="entry name" value="DUF1254"/>
    <property type="match status" value="1"/>
</dbReference>
<name>A0A934PME2_9FLAO</name>
<dbReference type="RefSeq" id="WP_200107001.1">
    <property type="nucleotide sequence ID" value="NZ_JAEHFV010000006.1"/>
</dbReference>
<evidence type="ECO:0000313" key="2">
    <source>
        <dbReference type="EMBL" id="MBK0370871.1"/>
    </source>
</evidence>
<feature type="domain" description="DUF1254" evidence="1">
    <location>
        <begin position="88"/>
        <end position="226"/>
    </location>
</feature>
<evidence type="ECO:0000313" key="3">
    <source>
        <dbReference type="Proteomes" id="UP000609172"/>
    </source>
</evidence>